<dbReference type="NCBIfam" id="TIGR00661">
    <property type="entry name" value="MJ1255"/>
    <property type="match status" value="1"/>
</dbReference>
<evidence type="ECO:0000313" key="2">
    <source>
        <dbReference type="Proteomes" id="UP001521137"/>
    </source>
</evidence>
<comment type="caution">
    <text evidence="1">The sequence shown here is derived from an EMBL/GenBank/DDBJ whole genome shotgun (WGS) entry which is preliminary data.</text>
</comment>
<gene>
    <name evidence="1" type="ORF">L0668_04175</name>
</gene>
<accession>A0ABS9D2Z0</accession>
<dbReference type="InterPro" id="IPR005262">
    <property type="entry name" value="MJ1255-like"/>
</dbReference>
<keyword evidence="2" id="KW-1185">Reference proteome</keyword>
<dbReference type="Gene3D" id="3.40.50.2000">
    <property type="entry name" value="Glycogen Phosphorylase B"/>
    <property type="match status" value="1"/>
</dbReference>
<reference evidence="1 2" key="1">
    <citation type="submission" date="2022-01" db="EMBL/GenBank/DDBJ databases">
        <title>Paraglaciecola sp. G1-23.</title>
        <authorList>
            <person name="Jin M.S."/>
            <person name="Han D.M."/>
            <person name="Kim H.M."/>
            <person name="Jeon C.O."/>
        </authorList>
    </citation>
    <scope>NUCLEOTIDE SEQUENCE [LARGE SCALE GENOMIC DNA]</scope>
    <source>
        <strain evidence="1 2">G1-23</strain>
    </source>
</reference>
<organism evidence="1 2">
    <name type="scientific">Paraglaciecola algarum</name>
    <dbReference type="NCBI Taxonomy" id="3050085"/>
    <lineage>
        <taxon>Bacteria</taxon>
        <taxon>Pseudomonadati</taxon>
        <taxon>Pseudomonadota</taxon>
        <taxon>Gammaproteobacteria</taxon>
        <taxon>Alteromonadales</taxon>
        <taxon>Alteromonadaceae</taxon>
        <taxon>Paraglaciecola</taxon>
    </lineage>
</organism>
<name>A0ABS9D2Z0_9ALTE</name>
<dbReference type="Proteomes" id="UP001521137">
    <property type="component" value="Unassembled WGS sequence"/>
</dbReference>
<dbReference type="Pfam" id="PF13528">
    <property type="entry name" value="Glyco_trans_1_3"/>
    <property type="match status" value="2"/>
</dbReference>
<proteinExistence type="predicted"/>
<protein>
    <submittedName>
        <fullName evidence="1">Glycosyltransferase</fullName>
    </submittedName>
</protein>
<dbReference type="RefSeq" id="WP_235310822.1">
    <property type="nucleotide sequence ID" value="NZ_JAKGAS010000002.1"/>
</dbReference>
<dbReference type="EMBL" id="JAKGAS010000002">
    <property type="protein sequence ID" value="MCF2947292.1"/>
    <property type="molecule type" value="Genomic_DNA"/>
</dbReference>
<sequence length="355" mass="40632">MKILFGVQGTGNGHITRARIMAQAFAKRPEVEVDFLFSGREQASYFDMQEFGNYQTFRGLSFATKNGKIDYWQTFKALKFARFIQDVKSLNLQDYDLLINDFEPISAWAAKRQKVPSISLSHQAAFSHPIPIKGIGPLDKLLTRYFAPTDVRLGIHWYHFGFPILPPFIDGNEPRKISDKSILVYLPFEETKDIQKTLSTFAEQDFICFHPNIKDAHIIENVIWHPTAKAPFKAALARCQGVIANAGFEMASECLHYNKRMLLKPLEGQFEQLTNAFTLSDLGLCQLMRTLDLEAIEQWLQSEPCVSVQFPSNPNILIDWILKKQWTDTKSLCASLWRDVKFPPSVQQSLSQLSY</sequence>
<dbReference type="SUPFAM" id="SSF53756">
    <property type="entry name" value="UDP-Glycosyltransferase/glycogen phosphorylase"/>
    <property type="match status" value="1"/>
</dbReference>
<evidence type="ECO:0000313" key="1">
    <source>
        <dbReference type="EMBL" id="MCF2947292.1"/>
    </source>
</evidence>